<evidence type="ECO:0000256" key="4">
    <source>
        <dbReference type="ARBA" id="ARBA00022827"/>
    </source>
</evidence>
<gene>
    <name evidence="12" type="primary">LOC103720204</name>
</gene>
<comment type="catalytic activity">
    <reaction evidence="8">
        <text>indole-3-pyruvate + NADPH + O2 + H(+) = (indol-3-yl)acetate + CO2 + NADP(+) + H2O</text>
        <dbReference type="Rhea" id="RHEA:34331"/>
        <dbReference type="ChEBI" id="CHEBI:15377"/>
        <dbReference type="ChEBI" id="CHEBI:15378"/>
        <dbReference type="ChEBI" id="CHEBI:15379"/>
        <dbReference type="ChEBI" id="CHEBI:16526"/>
        <dbReference type="ChEBI" id="CHEBI:17640"/>
        <dbReference type="ChEBI" id="CHEBI:30854"/>
        <dbReference type="ChEBI" id="CHEBI:57783"/>
        <dbReference type="ChEBI" id="CHEBI:58349"/>
        <dbReference type="EC" id="1.14.13.168"/>
    </reaction>
</comment>
<dbReference type="EC" id="1.-.-.-" evidence="9"/>
<evidence type="ECO:0000313" key="11">
    <source>
        <dbReference type="Proteomes" id="UP000228380"/>
    </source>
</evidence>
<dbReference type="GeneID" id="103720204"/>
<dbReference type="PANTHER" id="PTHR43539">
    <property type="entry name" value="FLAVIN-BINDING MONOOXYGENASE-LIKE PROTEIN (AFU_ORTHOLOGUE AFUA_4G09220)"/>
    <property type="match status" value="1"/>
</dbReference>
<keyword evidence="3 9" id="KW-0285">Flavoprotein</keyword>
<keyword evidence="7 9" id="KW-0503">Monooxygenase</keyword>
<keyword evidence="4 9" id="KW-0274">FAD</keyword>
<keyword evidence="11" id="KW-1185">Reference proteome</keyword>
<feature type="region of interest" description="Disordered" evidence="10">
    <location>
        <begin position="150"/>
        <end position="173"/>
    </location>
</feature>
<feature type="compositionally biased region" description="Low complexity" evidence="10">
    <location>
        <begin position="150"/>
        <end position="172"/>
    </location>
</feature>
<comment type="similarity">
    <text evidence="2 9">Belongs to the FMO family.</text>
</comment>
<evidence type="ECO:0000256" key="9">
    <source>
        <dbReference type="RuleBase" id="RU361177"/>
    </source>
</evidence>
<dbReference type="PRINTS" id="PR00370">
    <property type="entry name" value="FMOXYGENASE"/>
</dbReference>
<dbReference type="Gene3D" id="3.50.50.60">
    <property type="entry name" value="FAD/NAD(P)-binding domain"/>
    <property type="match status" value="1"/>
</dbReference>
<reference evidence="11" key="1">
    <citation type="journal article" date="2019" name="Nat. Commun.">
        <title>Genome-wide association mapping of date palm fruit traits.</title>
        <authorList>
            <person name="Hazzouri K.M."/>
            <person name="Gros-Balthazard M."/>
            <person name="Flowers J.M."/>
            <person name="Copetti D."/>
            <person name="Lemansour A."/>
            <person name="Lebrun M."/>
            <person name="Masmoudi K."/>
            <person name="Ferrand S."/>
            <person name="Dhar M.I."/>
            <person name="Fresquez Z.A."/>
            <person name="Rosas U."/>
            <person name="Zhang J."/>
            <person name="Talag J."/>
            <person name="Lee S."/>
            <person name="Kudrna D."/>
            <person name="Powell R.F."/>
            <person name="Leitch I.J."/>
            <person name="Krueger R.R."/>
            <person name="Wing R.A."/>
            <person name="Amiri K.M.A."/>
            <person name="Purugganan M.D."/>
        </authorList>
    </citation>
    <scope>NUCLEOTIDE SEQUENCE [LARGE SCALE GENOMIC DNA]</scope>
    <source>
        <strain evidence="11">cv. Khalas</strain>
    </source>
</reference>
<evidence type="ECO:0000313" key="12">
    <source>
        <dbReference type="RefSeq" id="XP_017701444.1"/>
    </source>
</evidence>
<name>A0A8B7MWU1_PHODC</name>
<dbReference type="InterPro" id="IPR020946">
    <property type="entry name" value="Flavin_mOase-like"/>
</dbReference>
<dbReference type="Pfam" id="PF00743">
    <property type="entry name" value="FMO-like"/>
    <property type="match status" value="2"/>
</dbReference>
<evidence type="ECO:0000256" key="7">
    <source>
        <dbReference type="ARBA" id="ARBA00023033"/>
    </source>
</evidence>
<dbReference type="FunFam" id="3.50.50.60:FF:000100">
    <property type="entry name" value="Flavin-containing monooxygenase"/>
    <property type="match status" value="1"/>
</dbReference>
<dbReference type="PANTHER" id="PTHR43539:SF51">
    <property type="entry name" value="INDOLE-3-PYRUVATE MONOOXYGENASE YUCCA8"/>
    <property type="match status" value="1"/>
</dbReference>
<evidence type="ECO:0000256" key="1">
    <source>
        <dbReference type="ARBA" id="ARBA00001974"/>
    </source>
</evidence>
<keyword evidence="6 9" id="KW-0560">Oxidoreductase</keyword>
<dbReference type="InterPro" id="IPR036188">
    <property type="entry name" value="FAD/NAD-bd_sf"/>
</dbReference>
<dbReference type="GO" id="GO:0004499">
    <property type="term" value="F:N,N-dimethylaniline monooxygenase activity"/>
    <property type="evidence" value="ECO:0007669"/>
    <property type="project" value="InterPro"/>
</dbReference>
<evidence type="ECO:0000256" key="6">
    <source>
        <dbReference type="ARBA" id="ARBA00023002"/>
    </source>
</evidence>
<dbReference type="Proteomes" id="UP000228380">
    <property type="component" value="Chromosome 8"/>
</dbReference>
<keyword evidence="5" id="KW-0521">NADP</keyword>
<dbReference type="KEGG" id="pda:103720204"/>
<evidence type="ECO:0000256" key="10">
    <source>
        <dbReference type="SAM" id="MobiDB-lite"/>
    </source>
</evidence>
<accession>A0A8B7MWU1</accession>
<sequence>MCERIPAPPPTAIVDAPSTTPSTPIRRVVMAHGPIIVGAGPSGLAVAASLRRLSVPSVILERSDGIADLWRHRTYDRLSLHLPKAFCQLPHLPFPSHFPTYPSKADFLRYLHSYARHFSLHPIFGCTVVATRFDAAESLWRVTTVSDLSLQSNSPSQLSDSLSESSHSTSEPGELEVVEYVSPWLVVATGENAEPVVPELKGIEEFKGSVLHSSEYKSGKEYKGKRVLVVGCGNSGMEMCLDLCESGAMPFLSVRSGVHVLPREMFGTSTFGLAMKLLKCLPVRLVDRFLLMVARMVIGNTEKYGLKRPEVGPLELKNTTGKTPVLDVGALSLIKKGRIQIVPEVESLTSNGAKFVDEREEEFDSVVFATGYRSNVPTWLNDTDFFSDDGKPKTPFPHGWKGEDGLYCVGFTGRGLLGASADAIRTALDIAESWKNYPESRNFILQNTPPRTSK</sequence>
<dbReference type="GO" id="GO:0050660">
    <property type="term" value="F:flavin adenine dinucleotide binding"/>
    <property type="evidence" value="ECO:0007669"/>
    <property type="project" value="InterPro"/>
</dbReference>
<organism evidence="11 12">
    <name type="scientific">Phoenix dactylifera</name>
    <name type="common">Date palm</name>
    <dbReference type="NCBI Taxonomy" id="42345"/>
    <lineage>
        <taxon>Eukaryota</taxon>
        <taxon>Viridiplantae</taxon>
        <taxon>Streptophyta</taxon>
        <taxon>Embryophyta</taxon>
        <taxon>Tracheophyta</taxon>
        <taxon>Spermatophyta</taxon>
        <taxon>Magnoliopsida</taxon>
        <taxon>Liliopsida</taxon>
        <taxon>Arecaceae</taxon>
        <taxon>Coryphoideae</taxon>
        <taxon>Phoeniceae</taxon>
        <taxon>Phoenix</taxon>
    </lineage>
</organism>
<dbReference type="InterPro" id="IPR000960">
    <property type="entry name" value="Flavin_mOase"/>
</dbReference>
<evidence type="ECO:0000256" key="3">
    <source>
        <dbReference type="ARBA" id="ARBA00022630"/>
    </source>
</evidence>
<dbReference type="GO" id="GO:0050661">
    <property type="term" value="F:NADP binding"/>
    <property type="evidence" value="ECO:0007669"/>
    <property type="project" value="InterPro"/>
</dbReference>
<evidence type="ECO:0000256" key="2">
    <source>
        <dbReference type="ARBA" id="ARBA00009183"/>
    </source>
</evidence>
<protein>
    <recommendedName>
        <fullName evidence="9">Flavin-containing monooxygenase</fullName>
        <ecNumber evidence="9">1.-.-.-</ecNumber>
    </recommendedName>
</protein>
<dbReference type="GO" id="GO:0103075">
    <property type="term" value="F:indole-3-pyruvate monooxygenase activity"/>
    <property type="evidence" value="ECO:0007669"/>
    <property type="project" value="UniProtKB-EC"/>
</dbReference>
<dbReference type="AlphaFoldDB" id="A0A8B7MWU1"/>
<evidence type="ECO:0000256" key="5">
    <source>
        <dbReference type="ARBA" id="ARBA00022857"/>
    </source>
</evidence>
<dbReference type="InterPro" id="IPR050982">
    <property type="entry name" value="Auxin_biosynth/cation_transpt"/>
</dbReference>
<comment type="cofactor">
    <cofactor evidence="1 9">
        <name>FAD</name>
        <dbReference type="ChEBI" id="CHEBI:57692"/>
    </cofactor>
</comment>
<proteinExistence type="inferred from homology"/>
<reference evidence="12" key="2">
    <citation type="submission" date="2025-08" db="UniProtKB">
        <authorList>
            <consortium name="RefSeq"/>
        </authorList>
    </citation>
    <scope>IDENTIFICATION</scope>
    <source>
        <tissue evidence="12">Young leaves</tissue>
    </source>
</reference>
<evidence type="ECO:0000256" key="8">
    <source>
        <dbReference type="ARBA" id="ARBA00047707"/>
    </source>
</evidence>
<dbReference type="RefSeq" id="XP_017701444.1">
    <property type="nucleotide sequence ID" value="XM_017845955.1"/>
</dbReference>
<dbReference type="GO" id="GO:0009851">
    <property type="term" value="P:auxin biosynthetic process"/>
    <property type="evidence" value="ECO:0007669"/>
    <property type="project" value="TreeGrafter"/>
</dbReference>
<dbReference type="OrthoDB" id="66881at2759"/>
<dbReference type="SUPFAM" id="SSF51905">
    <property type="entry name" value="FAD/NAD(P)-binding domain"/>
    <property type="match status" value="2"/>
</dbReference>